<evidence type="ECO:0000313" key="1">
    <source>
        <dbReference type="EMBL" id="ELS57654.1"/>
    </source>
</evidence>
<sequence>MTTSEPECILDGGWIIATNLRPLCESVAEFAGYEFSESDWQAIETALPATDVEQATWYDYPMLGQLPLTLLVAADPGSSVVFIRVAGVTDERTEAQIEAALHIFATWELAQQPRQDE</sequence>
<dbReference type="EMBL" id="AMLP01000049">
    <property type="protein sequence ID" value="ELS57654.1"/>
    <property type="molecule type" value="Genomic_DNA"/>
</dbReference>
<comment type="caution">
    <text evidence="1">The sequence shown here is derived from an EMBL/GenBank/DDBJ whole genome shotgun (WGS) entry which is preliminary data.</text>
</comment>
<evidence type="ECO:0000313" key="2">
    <source>
        <dbReference type="Proteomes" id="UP000011205"/>
    </source>
</evidence>
<gene>
    <name evidence="1" type="ORF">STVIR_1392</name>
</gene>
<accession>L8PNM8</accession>
<dbReference type="RefSeq" id="WP_003996737.1">
    <property type="nucleotide sequence ID" value="NZ_AMLP01000049.1"/>
</dbReference>
<proteinExistence type="predicted"/>
<dbReference type="AlphaFoldDB" id="L8PNM8"/>
<name>L8PNM8_STRVR</name>
<reference evidence="1 2" key="1">
    <citation type="journal article" date="2013" name="Genome Announc.">
        <title>Draft Genome Sequence of Streptomyces viridochromogenes Strain Tu57, Producer of Avilamycin.</title>
        <authorList>
            <person name="Gruning B.A."/>
            <person name="Erxleben A."/>
            <person name="Hahnlein A."/>
            <person name="Gunther S."/>
        </authorList>
    </citation>
    <scope>NUCLEOTIDE SEQUENCE [LARGE SCALE GENOMIC DNA]</scope>
    <source>
        <strain evidence="1 2">Tue57</strain>
    </source>
</reference>
<protein>
    <submittedName>
        <fullName evidence="1">Uncharacterized protein</fullName>
    </submittedName>
</protein>
<dbReference type="Proteomes" id="UP000011205">
    <property type="component" value="Unassembled WGS sequence"/>
</dbReference>
<organism evidence="1 2">
    <name type="scientific">Streptomyces viridochromogenes Tue57</name>
    <dbReference type="NCBI Taxonomy" id="1160705"/>
    <lineage>
        <taxon>Bacteria</taxon>
        <taxon>Bacillati</taxon>
        <taxon>Actinomycetota</taxon>
        <taxon>Actinomycetes</taxon>
        <taxon>Kitasatosporales</taxon>
        <taxon>Streptomycetaceae</taxon>
        <taxon>Streptomyces</taxon>
    </lineage>
</organism>